<dbReference type="Proteomes" id="UP001153334">
    <property type="component" value="Unassembled WGS sequence"/>
</dbReference>
<organism evidence="1 2">
    <name type="scientific">Nemania bipapillata</name>
    <dbReference type="NCBI Taxonomy" id="110536"/>
    <lineage>
        <taxon>Eukaryota</taxon>
        <taxon>Fungi</taxon>
        <taxon>Dikarya</taxon>
        <taxon>Ascomycota</taxon>
        <taxon>Pezizomycotina</taxon>
        <taxon>Sordariomycetes</taxon>
        <taxon>Xylariomycetidae</taxon>
        <taxon>Xylariales</taxon>
        <taxon>Xylariaceae</taxon>
        <taxon>Nemania</taxon>
    </lineage>
</organism>
<accession>A0ACC2I257</accession>
<keyword evidence="2" id="KW-1185">Reference proteome</keyword>
<evidence type="ECO:0000313" key="2">
    <source>
        <dbReference type="Proteomes" id="UP001153334"/>
    </source>
</evidence>
<name>A0ACC2I257_9PEZI</name>
<dbReference type="EMBL" id="JAPESX010002202">
    <property type="protein sequence ID" value="KAJ8108841.1"/>
    <property type="molecule type" value="Genomic_DNA"/>
</dbReference>
<reference evidence="1" key="1">
    <citation type="submission" date="2022-11" db="EMBL/GenBank/DDBJ databases">
        <title>Genome Sequence of Nemania bipapillata.</title>
        <authorList>
            <person name="Buettner E."/>
        </authorList>
    </citation>
    <scope>NUCLEOTIDE SEQUENCE</scope>
    <source>
        <strain evidence="1">CP14</strain>
    </source>
</reference>
<proteinExistence type="predicted"/>
<gene>
    <name evidence="1" type="ORF">ONZ43_g6304</name>
</gene>
<evidence type="ECO:0000313" key="1">
    <source>
        <dbReference type="EMBL" id="KAJ8108841.1"/>
    </source>
</evidence>
<sequence length="223" mass="25569">MLRRFLSRPRMPRHGLRNSSLYHRNEKQGPRQLQAGGISAIIYMSIACLVLDESRDWASRRSVGIQVVDLVLQEKDETQKRVNFFALGWDLLRRYSCGDIEHHPDAIRITDEEGWVNGFEITVLTAPDPDVKNGTFVLCLGMEKSPQPGEDNHIPACHESLTDATFTLIPQVEVFAHGLEGSPSVRGAMLLLRRDNSWKSVYWDGKRWINIVFLEWRIDNDVE</sequence>
<comment type="caution">
    <text evidence="1">The sequence shown here is derived from an EMBL/GenBank/DDBJ whole genome shotgun (WGS) entry which is preliminary data.</text>
</comment>
<protein>
    <submittedName>
        <fullName evidence="1">Uncharacterized protein</fullName>
    </submittedName>
</protein>